<dbReference type="OrthoDB" id="9782655at2"/>
<dbReference type="PRINTS" id="PR00038">
    <property type="entry name" value="HTHLUXR"/>
</dbReference>
<dbReference type="InterPro" id="IPR036388">
    <property type="entry name" value="WH-like_DNA-bd_sf"/>
</dbReference>
<dbReference type="InterPro" id="IPR035965">
    <property type="entry name" value="PAS-like_dom_sf"/>
</dbReference>
<keyword evidence="5" id="KW-1185">Reference proteome</keyword>
<dbReference type="InterPro" id="IPR000792">
    <property type="entry name" value="Tscrpt_reg_LuxR_C"/>
</dbReference>
<gene>
    <name evidence="4" type="ORF">PSAL_030170</name>
</gene>
<dbReference type="CDD" id="cd06170">
    <property type="entry name" value="LuxR_C_like"/>
    <property type="match status" value="1"/>
</dbReference>
<keyword evidence="3" id="KW-0804">Transcription</keyword>
<dbReference type="AlphaFoldDB" id="A0A418SGG8"/>
<accession>A0A418SGG8</accession>
<dbReference type="InterPro" id="IPR000014">
    <property type="entry name" value="PAS"/>
</dbReference>
<organism evidence="4 5">
    <name type="scientific">Pseudooceanicola algae</name>
    <dbReference type="NCBI Taxonomy" id="1537215"/>
    <lineage>
        <taxon>Bacteria</taxon>
        <taxon>Pseudomonadati</taxon>
        <taxon>Pseudomonadota</taxon>
        <taxon>Alphaproteobacteria</taxon>
        <taxon>Rhodobacterales</taxon>
        <taxon>Paracoccaceae</taxon>
        <taxon>Pseudooceanicola</taxon>
    </lineage>
</organism>
<dbReference type="SUPFAM" id="SSF46894">
    <property type="entry name" value="C-terminal effector domain of the bipartite response regulators"/>
    <property type="match status" value="1"/>
</dbReference>
<dbReference type="EMBL" id="CP060436">
    <property type="protein sequence ID" value="QPM91762.1"/>
    <property type="molecule type" value="Genomic_DNA"/>
</dbReference>
<proteinExistence type="predicted"/>
<dbReference type="KEGG" id="palw:PSAL_030170"/>
<dbReference type="CDD" id="cd00130">
    <property type="entry name" value="PAS"/>
    <property type="match status" value="1"/>
</dbReference>
<dbReference type="GO" id="GO:0006355">
    <property type="term" value="P:regulation of DNA-templated transcription"/>
    <property type="evidence" value="ECO:0007669"/>
    <property type="project" value="InterPro"/>
</dbReference>
<keyword evidence="2" id="KW-0238">DNA-binding</keyword>
<evidence type="ECO:0000256" key="1">
    <source>
        <dbReference type="ARBA" id="ARBA00023015"/>
    </source>
</evidence>
<dbReference type="Gene3D" id="1.10.10.10">
    <property type="entry name" value="Winged helix-like DNA-binding domain superfamily/Winged helix DNA-binding domain"/>
    <property type="match status" value="1"/>
</dbReference>
<evidence type="ECO:0000313" key="5">
    <source>
        <dbReference type="Proteomes" id="UP000283786"/>
    </source>
</evidence>
<dbReference type="PANTHER" id="PTHR44688">
    <property type="entry name" value="DNA-BINDING TRANSCRIPTIONAL ACTIVATOR DEVR_DOSR"/>
    <property type="match status" value="1"/>
</dbReference>
<dbReference type="Gene3D" id="3.30.450.20">
    <property type="entry name" value="PAS domain"/>
    <property type="match status" value="1"/>
</dbReference>
<dbReference type="Pfam" id="PF00196">
    <property type="entry name" value="GerE"/>
    <property type="match status" value="1"/>
</dbReference>
<evidence type="ECO:0000256" key="2">
    <source>
        <dbReference type="ARBA" id="ARBA00023125"/>
    </source>
</evidence>
<reference evidence="4 5" key="1">
    <citation type="submission" date="2020-08" db="EMBL/GenBank/DDBJ databases">
        <title>Genome sequence of Rhodobacteraceae bacterium Lw-13e.</title>
        <authorList>
            <person name="Poehlein A."/>
            <person name="Wolter L."/>
            <person name="Daniel R."/>
            <person name="Brinkhoff T."/>
        </authorList>
    </citation>
    <scope>NUCLEOTIDE SEQUENCE [LARGE SCALE GENOMIC DNA]</scope>
    <source>
        <strain evidence="4 5">Lw-13e</strain>
    </source>
</reference>
<protein>
    <submittedName>
        <fullName evidence="4">Uncharacterized protein</fullName>
    </submittedName>
</protein>
<keyword evidence="1" id="KW-0805">Transcription regulation</keyword>
<dbReference type="RefSeq" id="WP_119839385.1">
    <property type="nucleotide sequence ID" value="NZ_CP060436.1"/>
</dbReference>
<dbReference type="PROSITE" id="PS00622">
    <property type="entry name" value="HTH_LUXR_1"/>
    <property type="match status" value="1"/>
</dbReference>
<dbReference type="SMART" id="SM00421">
    <property type="entry name" value="HTH_LUXR"/>
    <property type="match status" value="1"/>
</dbReference>
<dbReference type="PANTHER" id="PTHR44688:SF16">
    <property type="entry name" value="DNA-BINDING TRANSCRIPTIONAL ACTIVATOR DEVR_DOSR"/>
    <property type="match status" value="1"/>
</dbReference>
<name>A0A418SGG8_9RHOB</name>
<evidence type="ECO:0000313" key="4">
    <source>
        <dbReference type="EMBL" id="QPM91762.1"/>
    </source>
</evidence>
<sequence length="191" mass="20989">MPDKEITPLPDLAAAERLAWDAAPVGLVLAEDRMIRACNATFCDLVARTRTALIGQSFRILYASQSEFDTIRDIGITALRETGVYSDERMMRRAPAGMFWVRFRAHTLTPEAPLARIVMSFAPLPLAEPGRLTPRERDVAAGLARGQTSKEIARGLGLSPRSVEDVRARLLKKLGVRNAAELIRRLAGPGL</sequence>
<evidence type="ECO:0000256" key="3">
    <source>
        <dbReference type="ARBA" id="ARBA00023163"/>
    </source>
</evidence>
<dbReference type="Proteomes" id="UP000283786">
    <property type="component" value="Chromosome"/>
</dbReference>
<dbReference type="GO" id="GO:0003677">
    <property type="term" value="F:DNA binding"/>
    <property type="evidence" value="ECO:0007669"/>
    <property type="project" value="UniProtKB-KW"/>
</dbReference>
<dbReference type="InterPro" id="IPR016032">
    <property type="entry name" value="Sig_transdc_resp-reg_C-effctor"/>
</dbReference>
<dbReference type="SUPFAM" id="SSF55785">
    <property type="entry name" value="PYP-like sensor domain (PAS domain)"/>
    <property type="match status" value="1"/>
</dbReference>
<dbReference type="PROSITE" id="PS50043">
    <property type="entry name" value="HTH_LUXR_2"/>
    <property type="match status" value="1"/>
</dbReference>